<comment type="caution">
    <text evidence="1">The sequence shown here is derived from an EMBL/GenBank/DDBJ whole genome shotgun (WGS) entry which is preliminary data.</text>
</comment>
<sequence length="115" mass="12511">MLSCAAAMRSARPHVDDALCRKTLRVPADQPAGRGTWPRPSIQKNFLMNLSKTAICSTDKHLGLKLMITLVSLGQKDPDPVQISSLLRDHADRVLALSVHVACSVQACQHGIDLM</sequence>
<evidence type="ECO:0000313" key="1">
    <source>
        <dbReference type="EMBL" id="KAK7893663.1"/>
    </source>
</evidence>
<dbReference type="AlphaFoldDB" id="A0AAW0N9K2"/>
<keyword evidence="2" id="KW-1185">Reference proteome</keyword>
<gene>
    <name evidence="1" type="ORF">WMY93_022815</name>
</gene>
<evidence type="ECO:0000313" key="2">
    <source>
        <dbReference type="Proteomes" id="UP001460270"/>
    </source>
</evidence>
<name>A0AAW0N9K2_9GOBI</name>
<dbReference type="EMBL" id="JBBPFD010000016">
    <property type="protein sequence ID" value="KAK7893663.1"/>
    <property type="molecule type" value="Genomic_DNA"/>
</dbReference>
<accession>A0AAW0N9K2</accession>
<proteinExistence type="predicted"/>
<dbReference type="Proteomes" id="UP001460270">
    <property type="component" value="Unassembled WGS sequence"/>
</dbReference>
<organism evidence="1 2">
    <name type="scientific">Mugilogobius chulae</name>
    <name type="common">yellowstripe goby</name>
    <dbReference type="NCBI Taxonomy" id="88201"/>
    <lineage>
        <taxon>Eukaryota</taxon>
        <taxon>Metazoa</taxon>
        <taxon>Chordata</taxon>
        <taxon>Craniata</taxon>
        <taxon>Vertebrata</taxon>
        <taxon>Euteleostomi</taxon>
        <taxon>Actinopterygii</taxon>
        <taxon>Neopterygii</taxon>
        <taxon>Teleostei</taxon>
        <taxon>Neoteleostei</taxon>
        <taxon>Acanthomorphata</taxon>
        <taxon>Gobiaria</taxon>
        <taxon>Gobiiformes</taxon>
        <taxon>Gobioidei</taxon>
        <taxon>Gobiidae</taxon>
        <taxon>Gobionellinae</taxon>
        <taxon>Mugilogobius</taxon>
    </lineage>
</organism>
<protein>
    <submittedName>
        <fullName evidence="1">Uncharacterized protein</fullName>
    </submittedName>
</protein>
<reference evidence="2" key="1">
    <citation type="submission" date="2024-04" db="EMBL/GenBank/DDBJ databases">
        <title>Salinicola lusitanus LLJ914,a marine bacterium isolated from the Okinawa Trough.</title>
        <authorList>
            <person name="Li J."/>
        </authorList>
    </citation>
    <scope>NUCLEOTIDE SEQUENCE [LARGE SCALE GENOMIC DNA]</scope>
</reference>